<name>A0ABY5DLH5_9ACTN</name>
<dbReference type="PROSITE" id="PS51007">
    <property type="entry name" value="CYTC"/>
    <property type="match status" value="1"/>
</dbReference>
<dbReference type="InterPro" id="IPR009056">
    <property type="entry name" value="Cyt_c-like_dom"/>
</dbReference>
<organism evidence="7 8">
    <name type="scientific">Paraconexibacter antarcticus</name>
    <dbReference type="NCBI Taxonomy" id="2949664"/>
    <lineage>
        <taxon>Bacteria</taxon>
        <taxon>Bacillati</taxon>
        <taxon>Actinomycetota</taxon>
        <taxon>Thermoleophilia</taxon>
        <taxon>Solirubrobacterales</taxon>
        <taxon>Paraconexibacteraceae</taxon>
        <taxon>Paraconexibacter</taxon>
    </lineage>
</organism>
<protein>
    <submittedName>
        <fullName evidence="7">Cytochrome c</fullName>
    </submittedName>
</protein>
<feature type="chain" id="PRO_5045936155" evidence="5">
    <location>
        <begin position="28"/>
        <end position="117"/>
    </location>
</feature>
<keyword evidence="2 4" id="KW-0479">Metal-binding</keyword>
<dbReference type="RefSeq" id="WP_254569423.1">
    <property type="nucleotide sequence ID" value="NZ_CP098502.1"/>
</dbReference>
<evidence type="ECO:0000256" key="2">
    <source>
        <dbReference type="ARBA" id="ARBA00022723"/>
    </source>
</evidence>
<accession>A0ABY5DLH5</accession>
<feature type="domain" description="Cytochrome c" evidence="6">
    <location>
        <begin position="36"/>
        <end position="114"/>
    </location>
</feature>
<feature type="signal peptide" evidence="5">
    <location>
        <begin position="1"/>
        <end position="27"/>
    </location>
</feature>
<keyword evidence="5" id="KW-0732">Signal</keyword>
<evidence type="ECO:0000256" key="4">
    <source>
        <dbReference type="PROSITE-ProRule" id="PRU00433"/>
    </source>
</evidence>
<evidence type="ECO:0000256" key="3">
    <source>
        <dbReference type="ARBA" id="ARBA00023004"/>
    </source>
</evidence>
<keyword evidence="3 4" id="KW-0408">Iron</keyword>
<reference evidence="7 8" key="1">
    <citation type="submission" date="2022-06" db="EMBL/GenBank/DDBJ databases">
        <title>Paraconexibacter antarcticus.</title>
        <authorList>
            <person name="Kim C.S."/>
        </authorList>
    </citation>
    <scope>NUCLEOTIDE SEQUENCE [LARGE SCALE GENOMIC DNA]</scope>
    <source>
        <strain evidence="7 8">02-257</strain>
    </source>
</reference>
<evidence type="ECO:0000259" key="6">
    <source>
        <dbReference type="PROSITE" id="PS51007"/>
    </source>
</evidence>
<gene>
    <name evidence="7" type="ORF">NBH00_15115</name>
</gene>
<dbReference type="Pfam" id="PF13442">
    <property type="entry name" value="Cytochrome_CBB3"/>
    <property type="match status" value="1"/>
</dbReference>
<dbReference type="EMBL" id="CP098502">
    <property type="protein sequence ID" value="UTI62688.1"/>
    <property type="molecule type" value="Genomic_DNA"/>
</dbReference>
<dbReference type="Gene3D" id="1.10.760.10">
    <property type="entry name" value="Cytochrome c-like domain"/>
    <property type="match status" value="1"/>
</dbReference>
<evidence type="ECO:0000256" key="5">
    <source>
        <dbReference type="SAM" id="SignalP"/>
    </source>
</evidence>
<sequence>MSTPAGVLHRRASRAAALLGLAAPLIAGCGARSGPPPLDAGRHLFLTQRCGSCHALAAAHTRGGPGPDLDTSERLDLAQLRDALVEGANGMPSYADRLTPRQLDVLAAFLEQATRRP</sequence>
<dbReference type="SUPFAM" id="SSF46626">
    <property type="entry name" value="Cytochrome c"/>
    <property type="match status" value="1"/>
</dbReference>
<evidence type="ECO:0000313" key="7">
    <source>
        <dbReference type="EMBL" id="UTI62688.1"/>
    </source>
</evidence>
<keyword evidence="1 4" id="KW-0349">Heme</keyword>
<dbReference type="Proteomes" id="UP001056035">
    <property type="component" value="Chromosome"/>
</dbReference>
<keyword evidence="8" id="KW-1185">Reference proteome</keyword>
<evidence type="ECO:0000256" key="1">
    <source>
        <dbReference type="ARBA" id="ARBA00022617"/>
    </source>
</evidence>
<dbReference type="InterPro" id="IPR036909">
    <property type="entry name" value="Cyt_c-like_dom_sf"/>
</dbReference>
<evidence type="ECO:0000313" key="8">
    <source>
        <dbReference type="Proteomes" id="UP001056035"/>
    </source>
</evidence>
<proteinExistence type="predicted"/>